<dbReference type="PANTHER" id="PTHR24221:SF397">
    <property type="entry name" value="ABC TRANSPORTER, ATP-BINDING TRANSMEMBRANE PROTEIN"/>
    <property type="match status" value="1"/>
</dbReference>
<dbReference type="Gene3D" id="1.20.1560.10">
    <property type="entry name" value="ABC transporter type 1, transmembrane domain"/>
    <property type="match status" value="1"/>
</dbReference>
<comment type="subcellular location">
    <subcellularLocation>
        <location evidence="1">Cell membrane</location>
        <topology evidence="1">Multi-pass membrane protein</topology>
    </subcellularLocation>
</comment>
<dbReference type="FunFam" id="3.40.50.300:FF:000221">
    <property type="entry name" value="Multidrug ABC transporter ATP-binding protein"/>
    <property type="match status" value="1"/>
</dbReference>
<dbReference type="GO" id="GO:0005524">
    <property type="term" value="F:ATP binding"/>
    <property type="evidence" value="ECO:0007669"/>
    <property type="project" value="UniProtKB-KW"/>
</dbReference>
<accession>A0A1R3T9Z3</accession>
<name>A0A1R3T9Z3_9BACT</name>
<dbReference type="Pfam" id="PF00664">
    <property type="entry name" value="ABC_membrane"/>
    <property type="match status" value="1"/>
</dbReference>
<evidence type="ECO:0000259" key="11">
    <source>
        <dbReference type="PROSITE" id="PS50929"/>
    </source>
</evidence>
<evidence type="ECO:0000256" key="8">
    <source>
        <dbReference type="ARBA" id="ARBA00023136"/>
    </source>
</evidence>
<feature type="transmembrane region" description="Helical" evidence="9">
    <location>
        <begin position="157"/>
        <end position="175"/>
    </location>
</feature>
<evidence type="ECO:0000256" key="4">
    <source>
        <dbReference type="ARBA" id="ARBA00022692"/>
    </source>
</evidence>
<evidence type="ECO:0000256" key="7">
    <source>
        <dbReference type="ARBA" id="ARBA00022989"/>
    </source>
</evidence>
<feature type="domain" description="ABC transmembrane type-1" evidence="11">
    <location>
        <begin position="40"/>
        <end position="328"/>
    </location>
</feature>
<evidence type="ECO:0000256" key="6">
    <source>
        <dbReference type="ARBA" id="ARBA00022840"/>
    </source>
</evidence>
<dbReference type="KEGG" id="psac:PSM36_1986"/>
<dbReference type="Proteomes" id="UP000187464">
    <property type="component" value="Chromosome I"/>
</dbReference>
<dbReference type="InterPro" id="IPR039421">
    <property type="entry name" value="Type_1_exporter"/>
</dbReference>
<dbReference type="PROSITE" id="PS50893">
    <property type="entry name" value="ABC_TRANSPORTER_2"/>
    <property type="match status" value="1"/>
</dbReference>
<dbReference type="SUPFAM" id="SSF90123">
    <property type="entry name" value="ABC transporter transmembrane region"/>
    <property type="match status" value="1"/>
</dbReference>
<keyword evidence="2" id="KW-0813">Transport</keyword>
<keyword evidence="7 9" id="KW-1133">Transmembrane helix</keyword>
<keyword evidence="8 9" id="KW-0472">Membrane</keyword>
<evidence type="ECO:0000313" key="12">
    <source>
        <dbReference type="EMBL" id="SCD20795.1"/>
    </source>
</evidence>
<protein>
    <submittedName>
        <fullName evidence="12">ABC-type multidrug transport system</fullName>
    </submittedName>
</protein>
<keyword evidence="5" id="KW-0547">Nucleotide-binding</keyword>
<dbReference type="PROSITE" id="PS00211">
    <property type="entry name" value="ABC_TRANSPORTER_1"/>
    <property type="match status" value="1"/>
</dbReference>
<proteinExistence type="predicted"/>
<dbReference type="Gene3D" id="3.40.50.300">
    <property type="entry name" value="P-loop containing nucleotide triphosphate hydrolases"/>
    <property type="match status" value="1"/>
</dbReference>
<evidence type="ECO:0000259" key="10">
    <source>
        <dbReference type="PROSITE" id="PS50893"/>
    </source>
</evidence>
<reference evidence="12 13" key="1">
    <citation type="submission" date="2016-08" db="EMBL/GenBank/DDBJ databases">
        <authorList>
            <person name="Seilhamer J.J."/>
        </authorList>
    </citation>
    <scope>NUCLEOTIDE SEQUENCE [LARGE SCALE GENOMIC DNA]</scope>
    <source>
        <strain evidence="12">M3/6</strain>
    </source>
</reference>
<keyword evidence="3" id="KW-1003">Cell membrane</keyword>
<dbReference type="SMART" id="SM00382">
    <property type="entry name" value="AAA"/>
    <property type="match status" value="1"/>
</dbReference>
<evidence type="ECO:0000256" key="1">
    <source>
        <dbReference type="ARBA" id="ARBA00004651"/>
    </source>
</evidence>
<dbReference type="GO" id="GO:0005886">
    <property type="term" value="C:plasma membrane"/>
    <property type="evidence" value="ECO:0007669"/>
    <property type="project" value="UniProtKB-SubCell"/>
</dbReference>
<dbReference type="PANTHER" id="PTHR24221">
    <property type="entry name" value="ATP-BINDING CASSETTE SUB-FAMILY B"/>
    <property type="match status" value="1"/>
</dbReference>
<dbReference type="InterPro" id="IPR027417">
    <property type="entry name" value="P-loop_NTPase"/>
</dbReference>
<dbReference type="InterPro" id="IPR003439">
    <property type="entry name" value="ABC_transporter-like_ATP-bd"/>
</dbReference>
<dbReference type="SUPFAM" id="SSF52540">
    <property type="entry name" value="P-loop containing nucleoside triphosphate hydrolases"/>
    <property type="match status" value="1"/>
</dbReference>
<dbReference type="Pfam" id="PF00005">
    <property type="entry name" value="ABC_tran"/>
    <property type="match status" value="1"/>
</dbReference>
<dbReference type="CDD" id="cd07346">
    <property type="entry name" value="ABC_6TM_exporters"/>
    <property type="match status" value="1"/>
</dbReference>
<dbReference type="InterPro" id="IPR017871">
    <property type="entry name" value="ABC_transporter-like_CS"/>
</dbReference>
<dbReference type="InterPro" id="IPR036640">
    <property type="entry name" value="ABC1_TM_sf"/>
</dbReference>
<feature type="domain" description="ABC transporter" evidence="10">
    <location>
        <begin position="361"/>
        <end position="596"/>
    </location>
</feature>
<organism evidence="12 13">
    <name type="scientific">Proteiniphilum saccharofermentans</name>
    <dbReference type="NCBI Taxonomy" id="1642647"/>
    <lineage>
        <taxon>Bacteria</taxon>
        <taxon>Pseudomonadati</taxon>
        <taxon>Bacteroidota</taxon>
        <taxon>Bacteroidia</taxon>
        <taxon>Bacteroidales</taxon>
        <taxon>Dysgonomonadaceae</taxon>
        <taxon>Proteiniphilum</taxon>
    </lineage>
</organism>
<gene>
    <name evidence="12" type="ORF">PSM36_1986</name>
</gene>
<feature type="transmembrane region" description="Helical" evidence="9">
    <location>
        <begin position="37"/>
        <end position="63"/>
    </location>
</feature>
<dbReference type="STRING" id="1642647.PSM36_1986"/>
<evidence type="ECO:0000313" key="13">
    <source>
        <dbReference type="Proteomes" id="UP000187464"/>
    </source>
</evidence>
<feature type="transmembrane region" description="Helical" evidence="9">
    <location>
        <begin position="303"/>
        <end position="323"/>
    </location>
</feature>
<dbReference type="AlphaFoldDB" id="A0A1R3T9Z3"/>
<dbReference type="EMBL" id="LT605205">
    <property type="protein sequence ID" value="SCD20795.1"/>
    <property type="molecule type" value="Genomic_DNA"/>
</dbReference>
<dbReference type="InterPro" id="IPR011527">
    <property type="entry name" value="ABC1_TM_dom"/>
</dbReference>
<dbReference type="GO" id="GO:0034040">
    <property type="term" value="F:ATPase-coupled lipid transmembrane transporter activity"/>
    <property type="evidence" value="ECO:0007669"/>
    <property type="project" value="TreeGrafter"/>
</dbReference>
<feature type="transmembrane region" description="Helical" evidence="9">
    <location>
        <begin position="181"/>
        <end position="200"/>
    </location>
</feature>
<feature type="transmembrane region" description="Helical" evidence="9">
    <location>
        <begin position="83"/>
        <end position="107"/>
    </location>
</feature>
<evidence type="ECO:0000256" key="5">
    <source>
        <dbReference type="ARBA" id="ARBA00022741"/>
    </source>
</evidence>
<feature type="transmembrane region" description="Helical" evidence="9">
    <location>
        <begin position="269"/>
        <end position="291"/>
    </location>
</feature>
<keyword evidence="4 9" id="KW-0812">Transmembrane</keyword>
<sequence length="612" mass="69166">MFRGSNFVKNVNTMLPMRQKTSTFNLLRSHIGKKGGLMPFSIVLSVLGNLIGMIPFVCVWLIIRLLFTQGASASGNEIVRYAWWAFGFSILFILLYFTSLMLSHLAAFRLERNLRYSAMQKAVHMPLGFFTKNSTGKMRKVIDDNAGIIHTFVAHQMPDLAGGITVFVTTLILMFVFDWRLGLACLIPLVIAFAQFYLMMGKNYAATMRQYMTSLEAMNAEAVEYVRGIPVVKVFQQTVYSFKRFYDSIMDYNKWVKEYSASMKKSMSVYTVAINGFAFLLVPLAIILIFIGGNWQQVSLNLIFYVLITPFFGQCIMKLMYVIDGYRQAGEAVKRIEAMTDEKQQLVTPRPSTPMPAIYDIRFTDVSFRYDGASKDALSHIDLIIPQGKTVALVGASGSGKTTLARLIARFWDTGRGVISIGGVNVKQIHPEELMKHISFVFQNTELFKTSIRDNILYGNPDAVPADIDRAIELAQCREIIDKLPAGLDTKIGTEGIYLSGGEQQRIALARAFLKDAPILLLDEATAFADPENEQEIQQALRRLMHGKTVVMIAHRLTSVTDADTIVVMEQGRIIEKGTHSQLFQKKGLYRRMWNEYQQSVQWDIRKTTKYA</sequence>
<dbReference type="PROSITE" id="PS50929">
    <property type="entry name" value="ABC_TM1F"/>
    <property type="match status" value="1"/>
</dbReference>
<evidence type="ECO:0000256" key="3">
    <source>
        <dbReference type="ARBA" id="ARBA00022475"/>
    </source>
</evidence>
<keyword evidence="13" id="KW-1185">Reference proteome</keyword>
<dbReference type="GO" id="GO:0016887">
    <property type="term" value="F:ATP hydrolysis activity"/>
    <property type="evidence" value="ECO:0007669"/>
    <property type="project" value="InterPro"/>
</dbReference>
<dbReference type="InterPro" id="IPR003593">
    <property type="entry name" value="AAA+_ATPase"/>
</dbReference>
<dbReference type="GO" id="GO:0140359">
    <property type="term" value="F:ABC-type transporter activity"/>
    <property type="evidence" value="ECO:0007669"/>
    <property type="project" value="InterPro"/>
</dbReference>
<keyword evidence="6" id="KW-0067">ATP-binding</keyword>
<evidence type="ECO:0000256" key="2">
    <source>
        <dbReference type="ARBA" id="ARBA00022448"/>
    </source>
</evidence>
<evidence type="ECO:0000256" key="9">
    <source>
        <dbReference type="SAM" id="Phobius"/>
    </source>
</evidence>